<dbReference type="EC" id="2.7.1.12" evidence="3"/>
<dbReference type="Proteomes" id="UP000289738">
    <property type="component" value="Chromosome A05"/>
</dbReference>
<dbReference type="InterPro" id="IPR006001">
    <property type="entry name" value="Therm_gnt_kin"/>
</dbReference>
<evidence type="ECO:0000256" key="2">
    <source>
        <dbReference type="ARBA" id="ARBA00008420"/>
    </source>
</evidence>
<evidence type="ECO:0000256" key="10">
    <source>
        <dbReference type="SAM" id="Coils"/>
    </source>
</evidence>
<accession>A0A445D727</accession>
<feature type="coiled-coil region" evidence="10">
    <location>
        <begin position="17"/>
        <end position="44"/>
    </location>
</feature>
<proteinExistence type="inferred from homology"/>
<evidence type="ECO:0000256" key="11">
    <source>
        <dbReference type="SAM" id="MobiDB-lite"/>
    </source>
</evidence>
<evidence type="ECO:0000256" key="3">
    <source>
        <dbReference type="ARBA" id="ARBA00012054"/>
    </source>
</evidence>
<dbReference type="PANTHER" id="PTHR43442:SF3">
    <property type="entry name" value="GLUCONOKINASE-RELATED"/>
    <property type="match status" value="1"/>
</dbReference>
<evidence type="ECO:0000313" key="12">
    <source>
        <dbReference type="EMBL" id="RYR58948.1"/>
    </source>
</evidence>
<reference evidence="12 13" key="1">
    <citation type="submission" date="2019-01" db="EMBL/GenBank/DDBJ databases">
        <title>Sequencing of cultivated peanut Arachis hypogaea provides insights into genome evolution and oil improvement.</title>
        <authorList>
            <person name="Chen X."/>
        </authorList>
    </citation>
    <scope>NUCLEOTIDE SEQUENCE [LARGE SCALE GENOMIC DNA]</scope>
    <source>
        <strain evidence="13">cv. Fuhuasheng</strain>
        <tissue evidence="12">Leaves</tissue>
    </source>
</reference>
<comment type="similarity">
    <text evidence="2">Belongs to the gluconokinase GntK/GntV family.</text>
</comment>
<dbReference type="PANTHER" id="PTHR43442">
    <property type="entry name" value="GLUCONOKINASE-RELATED"/>
    <property type="match status" value="1"/>
</dbReference>
<evidence type="ECO:0000256" key="8">
    <source>
        <dbReference type="ARBA" id="ARBA00029835"/>
    </source>
</evidence>
<evidence type="ECO:0000256" key="7">
    <source>
        <dbReference type="ARBA" id="ARBA00022840"/>
    </source>
</evidence>
<name>A0A445D727_ARAHY</name>
<evidence type="ECO:0000256" key="5">
    <source>
        <dbReference type="ARBA" id="ARBA00022741"/>
    </source>
</evidence>
<comment type="caution">
    <text evidence="12">The sequence shown here is derived from an EMBL/GenBank/DDBJ whole genome shotgun (WGS) entry which is preliminary data.</text>
</comment>
<dbReference type="UniPathway" id="UPA00792"/>
<feature type="region of interest" description="Disordered" evidence="11">
    <location>
        <begin position="76"/>
        <end position="112"/>
    </location>
</feature>
<feature type="compositionally biased region" description="Acidic residues" evidence="11">
    <location>
        <begin position="103"/>
        <end position="112"/>
    </location>
</feature>
<feature type="region of interest" description="Disordered" evidence="11">
    <location>
        <begin position="162"/>
        <end position="204"/>
    </location>
</feature>
<keyword evidence="6" id="KW-0418">Kinase</keyword>
<dbReference type="STRING" id="3818.A0A445D727"/>
<dbReference type="CDD" id="cd02021">
    <property type="entry name" value="GntK"/>
    <property type="match status" value="1"/>
</dbReference>
<evidence type="ECO:0000256" key="4">
    <source>
        <dbReference type="ARBA" id="ARBA00022679"/>
    </source>
</evidence>
<evidence type="ECO:0000256" key="9">
    <source>
        <dbReference type="ARBA" id="ARBA00048090"/>
    </source>
</evidence>
<dbReference type="Gene3D" id="3.40.50.300">
    <property type="entry name" value="P-loop containing nucleotide triphosphate hydrolases"/>
    <property type="match status" value="1"/>
</dbReference>
<keyword evidence="13" id="KW-1185">Reference proteome</keyword>
<comment type="catalytic activity">
    <reaction evidence="9">
        <text>D-gluconate + ATP = 6-phospho-D-gluconate + ADP + H(+)</text>
        <dbReference type="Rhea" id="RHEA:19433"/>
        <dbReference type="ChEBI" id="CHEBI:15378"/>
        <dbReference type="ChEBI" id="CHEBI:18391"/>
        <dbReference type="ChEBI" id="CHEBI:30616"/>
        <dbReference type="ChEBI" id="CHEBI:58759"/>
        <dbReference type="ChEBI" id="CHEBI:456216"/>
        <dbReference type="EC" id="2.7.1.12"/>
    </reaction>
</comment>
<dbReference type="GO" id="GO:0005975">
    <property type="term" value="P:carbohydrate metabolic process"/>
    <property type="evidence" value="ECO:0007669"/>
    <property type="project" value="InterPro"/>
</dbReference>
<feature type="compositionally biased region" description="Low complexity" evidence="11">
    <location>
        <begin position="189"/>
        <end position="198"/>
    </location>
</feature>
<dbReference type="EMBL" id="SDMP01000005">
    <property type="protein sequence ID" value="RYR58948.1"/>
    <property type="molecule type" value="Genomic_DNA"/>
</dbReference>
<dbReference type="GO" id="GO:0046316">
    <property type="term" value="F:gluconokinase activity"/>
    <property type="evidence" value="ECO:0007669"/>
    <property type="project" value="UniProtKB-EC"/>
</dbReference>
<keyword evidence="4" id="KW-0808">Transferase</keyword>
<organism evidence="12 13">
    <name type="scientific">Arachis hypogaea</name>
    <name type="common">Peanut</name>
    <dbReference type="NCBI Taxonomy" id="3818"/>
    <lineage>
        <taxon>Eukaryota</taxon>
        <taxon>Viridiplantae</taxon>
        <taxon>Streptophyta</taxon>
        <taxon>Embryophyta</taxon>
        <taxon>Tracheophyta</taxon>
        <taxon>Spermatophyta</taxon>
        <taxon>Magnoliopsida</taxon>
        <taxon>eudicotyledons</taxon>
        <taxon>Gunneridae</taxon>
        <taxon>Pentapetalae</taxon>
        <taxon>rosids</taxon>
        <taxon>fabids</taxon>
        <taxon>Fabales</taxon>
        <taxon>Fabaceae</taxon>
        <taxon>Papilionoideae</taxon>
        <taxon>50 kb inversion clade</taxon>
        <taxon>dalbergioids sensu lato</taxon>
        <taxon>Dalbergieae</taxon>
        <taxon>Pterocarpus clade</taxon>
        <taxon>Arachis</taxon>
    </lineage>
</organism>
<evidence type="ECO:0000256" key="1">
    <source>
        <dbReference type="ARBA" id="ARBA00004875"/>
    </source>
</evidence>
<dbReference type="GO" id="GO:0005737">
    <property type="term" value="C:cytoplasm"/>
    <property type="evidence" value="ECO:0007669"/>
    <property type="project" value="TreeGrafter"/>
</dbReference>
<dbReference type="GO" id="GO:0005524">
    <property type="term" value="F:ATP binding"/>
    <property type="evidence" value="ECO:0007669"/>
    <property type="project" value="UniProtKB-KW"/>
</dbReference>
<protein>
    <recommendedName>
        <fullName evidence="3">gluconokinase</fullName>
        <ecNumber evidence="3">2.7.1.12</ecNumber>
    </recommendedName>
    <alternativeName>
        <fullName evidence="8">Gluconate kinase</fullName>
    </alternativeName>
</protein>
<keyword evidence="7" id="KW-0067">ATP-binding</keyword>
<feature type="compositionally biased region" description="Polar residues" evidence="11">
    <location>
        <begin position="167"/>
        <end position="178"/>
    </location>
</feature>
<keyword evidence="10" id="KW-0175">Coiled coil</keyword>
<dbReference type="AlphaFoldDB" id="A0A445D727"/>
<comment type="pathway">
    <text evidence="1">Carbohydrate acid metabolism; D-gluconate degradation.</text>
</comment>
<keyword evidence="5" id="KW-0547">Nucleotide-binding</keyword>
<evidence type="ECO:0000256" key="6">
    <source>
        <dbReference type="ARBA" id="ARBA00022777"/>
    </source>
</evidence>
<dbReference type="SUPFAM" id="SSF52540">
    <property type="entry name" value="P-loop containing nucleoside triphosphate hydrolases"/>
    <property type="match status" value="1"/>
</dbReference>
<evidence type="ECO:0000313" key="13">
    <source>
        <dbReference type="Proteomes" id="UP000289738"/>
    </source>
</evidence>
<sequence>MILNKQLESANSIISSLEDAHSLIKKLSRKRENLENKGKKLDCSSVPQRTIIRLTHALGGRTKRIGAENALEQWNRGDDGETFAVSSGTEASNGDDRGRDTGEQIEGELGDDNDEVGAAVVKPVAAVAARLVLWWLLWFSEKRGEEMSLWLCEEEAKMASRSIDFPPSSSRNVPSTGSVGPLPPFSGNDSSAAAGSIDPSPPSSIPSEPTYILFRISNSSTESLSTEKKMGKGIPLTDEDRMPWLESLRDATKEHIVNGNSVILGCSALKKQYRETLRSSDPDYKLGSYETSAVSFVLLEAPAEVLSVRLKKRAAEGTHYMPASLLQSQLDLLKIDESEGILRGLRNEAKGLRNEDKDKQRPEARMRNLPSTTLKKQAEMSFGEDKRRGQRRFLGDNSATFVRCRRVTFLSVSTEREMPRRRGPRRRRRRRCNTLWLTESSLEVEQLAKSNRSYQFELGSLIAR</sequence>
<gene>
    <name evidence="12" type="ORF">Ahy_A05g024813</name>
</gene>
<dbReference type="InterPro" id="IPR027417">
    <property type="entry name" value="P-loop_NTPase"/>
</dbReference>